<dbReference type="Pfam" id="PF16036">
    <property type="entry name" value="Chalcone_3"/>
    <property type="match status" value="1"/>
</dbReference>
<comment type="caution">
    <text evidence="2">The sequence shown here is derived from an EMBL/GenBank/DDBJ whole genome shotgun (WGS) entry which is preliminary data.</text>
</comment>
<dbReference type="eggNOG" id="COG3572">
    <property type="taxonomic scope" value="Bacteria"/>
</dbReference>
<reference evidence="2 3" key="1">
    <citation type="journal article" date="2017" name="Antonie Van Leeuwenhoek">
        <title>Rhizobium rhizosphaerae sp. nov., a novel species isolated from rice rhizosphere.</title>
        <authorList>
            <person name="Zhao J.J."/>
            <person name="Zhang J."/>
            <person name="Zhang R.J."/>
            <person name="Zhang C.W."/>
            <person name="Yin H.Q."/>
            <person name="Zhang X.X."/>
        </authorList>
    </citation>
    <scope>NUCLEOTIDE SEQUENCE [LARGE SCALE GENOMIC DNA]</scope>
    <source>
        <strain evidence="2 3">BSs20135</strain>
    </source>
</reference>
<dbReference type="STRING" id="493475.GARC_1856"/>
<feature type="domain" description="Chalcone isomerase" evidence="1">
    <location>
        <begin position="43"/>
        <end position="172"/>
    </location>
</feature>
<gene>
    <name evidence="2" type="ORF">GARC_1856</name>
</gene>
<dbReference type="InterPro" id="IPR016087">
    <property type="entry name" value="Chalcone_isomerase"/>
</dbReference>
<keyword evidence="3" id="KW-1185">Reference proteome</keyword>
<organism evidence="2 3">
    <name type="scientific">Paraglaciecola arctica BSs20135</name>
    <dbReference type="NCBI Taxonomy" id="493475"/>
    <lineage>
        <taxon>Bacteria</taxon>
        <taxon>Pseudomonadati</taxon>
        <taxon>Pseudomonadota</taxon>
        <taxon>Gammaproteobacteria</taxon>
        <taxon>Alteromonadales</taxon>
        <taxon>Alteromonadaceae</taxon>
        <taxon>Paraglaciecola</taxon>
    </lineage>
</organism>
<protein>
    <recommendedName>
        <fullName evidence="1">Chalcone isomerase domain-containing protein</fullName>
    </recommendedName>
</protein>
<evidence type="ECO:0000313" key="2">
    <source>
        <dbReference type="EMBL" id="GAC18823.1"/>
    </source>
</evidence>
<dbReference type="EMBL" id="BAEO01000025">
    <property type="protein sequence ID" value="GAC18823.1"/>
    <property type="molecule type" value="Genomic_DNA"/>
</dbReference>
<dbReference type="Proteomes" id="UP000006327">
    <property type="component" value="Unassembled WGS sequence"/>
</dbReference>
<dbReference type="AlphaFoldDB" id="K6YQE1"/>
<sequence>MQYLSPKSNIFWLLVVLNTVAFSGVAMANPLFELKKVGEAKLQVVFWDIYNASLYNQTGEYQAELFPQVLRIDYLRDIDSEDLIARTLEEWQKLGIKQETWTPWIPLLTEIFPNIKKGDSLLLNVSKNQHSEFFFNGKTIGKITDKNFGSSFLRIWLDEKASYPKVRNKLIGLNK</sequence>
<dbReference type="RefSeq" id="WP_007619028.1">
    <property type="nucleotide sequence ID" value="NZ_BAEO01000025.1"/>
</dbReference>
<accession>K6YQE1</accession>
<proteinExistence type="predicted"/>
<evidence type="ECO:0000259" key="1">
    <source>
        <dbReference type="Pfam" id="PF16036"/>
    </source>
</evidence>
<evidence type="ECO:0000313" key="3">
    <source>
        <dbReference type="Proteomes" id="UP000006327"/>
    </source>
</evidence>
<name>K6YQE1_9ALTE</name>